<protein>
    <recommendedName>
        <fullName evidence="4">MFS transporter</fullName>
    </recommendedName>
</protein>
<feature type="transmembrane region" description="Helical" evidence="1">
    <location>
        <begin position="75"/>
        <end position="108"/>
    </location>
</feature>
<feature type="non-terminal residue" evidence="2">
    <location>
        <position position="114"/>
    </location>
</feature>
<dbReference type="EMBL" id="SOIJ01000232">
    <property type="protein sequence ID" value="TET92256.1"/>
    <property type="molecule type" value="Genomic_DNA"/>
</dbReference>
<gene>
    <name evidence="2" type="ORF">E3J33_04115</name>
</gene>
<evidence type="ECO:0000313" key="3">
    <source>
        <dbReference type="Proteomes" id="UP000316925"/>
    </source>
</evidence>
<reference evidence="2 3" key="1">
    <citation type="submission" date="2019-03" db="EMBL/GenBank/DDBJ databases">
        <title>Metabolic potential of uncultured bacteria and archaea associated with petroleum seepage in deep-sea sediments.</title>
        <authorList>
            <person name="Dong X."/>
            <person name="Hubert C."/>
        </authorList>
    </citation>
    <scope>NUCLEOTIDE SEQUENCE [LARGE SCALE GENOMIC DNA]</scope>
    <source>
        <strain evidence="2">E29_bin28</strain>
    </source>
</reference>
<dbReference type="Proteomes" id="UP000316925">
    <property type="component" value="Unassembled WGS sequence"/>
</dbReference>
<dbReference type="InterPro" id="IPR036259">
    <property type="entry name" value="MFS_trans_sf"/>
</dbReference>
<accession>A0A523YKZ8</accession>
<comment type="caution">
    <text evidence="2">The sequence shown here is derived from an EMBL/GenBank/DDBJ whole genome shotgun (WGS) entry which is preliminary data.</text>
</comment>
<dbReference type="Gene3D" id="1.20.1250.20">
    <property type="entry name" value="MFS general substrate transporter like domains"/>
    <property type="match status" value="1"/>
</dbReference>
<feature type="transmembrane region" description="Helical" evidence="1">
    <location>
        <begin position="50"/>
        <end position="68"/>
    </location>
</feature>
<keyword evidence="1" id="KW-1133">Transmembrane helix</keyword>
<evidence type="ECO:0000256" key="1">
    <source>
        <dbReference type="SAM" id="Phobius"/>
    </source>
</evidence>
<evidence type="ECO:0000313" key="2">
    <source>
        <dbReference type="EMBL" id="TET92256.1"/>
    </source>
</evidence>
<proteinExistence type="predicted"/>
<dbReference type="SUPFAM" id="SSF103473">
    <property type="entry name" value="MFS general substrate transporter"/>
    <property type="match status" value="1"/>
</dbReference>
<evidence type="ECO:0008006" key="4">
    <source>
        <dbReference type="Google" id="ProtNLM"/>
    </source>
</evidence>
<sequence>MMGEAENSKLFVLACWSMTSVGLVIGSLGPLLVPISDTFHLRLAQMGLPIVSYSTGFLSANIFLAFFWKIHRTRIFLGLSSLVASLTLVSISLVRTPLLLLAILFLVGTSQGLL</sequence>
<keyword evidence="1" id="KW-0812">Transmembrane</keyword>
<keyword evidence="1" id="KW-0472">Membrane</keyword>
<organism evidence="2 3">
    <name type="scientific">Aerophobetes bacterium</name>
    <dbReference type="NCBI Taxonomy" id="2030807"/>
    <lineage>
        <taxon>Bacteria</taxon>
        <taxon>Candidatus Aerophobota</taxon>
    </lineage>
</organism>
<name>A0A523YKZ8_UNCAE</name>
<dbReference type="AlphaFoldDB" id="A0A523YKZ8"/>